<evidence type="ECO:0000313" key="2">
    <source>
        <dbReference type="EMBL" id="KAF2805937.1"/>
    </source>
</evidence>
<reference evidence="4" key="2">
    <citation type="submission" date="2020-04" db="EMBL/GenBank/DDBJ databases">
        <authorList>
            <consortium name="NCBI Genome Project"/>
        </authorList>
    </citation>
    <scope>NUCLEOTIDE SEQUENCE</scope>
    <source>
        <strain evidence="4">CBS 304.34</strain>
    </source>
</reference>
<dbReference type="InterPro" id="IPR002347">
    <property type="entry name" value="SDR_fam"/>
</dbReference>
<dbReference type="InterPro" id="IPR036291">
    <property type="entry name" value="NAD(P)-bd_dom_sf"/>
</dbReference>
<gene>
    <name evidence="2 4" type="ORF">BDZ99DRAFT_466241</name>
</gene>
<dbReference type="PANTHER" id="PTHR43157:SF31">
    <property type="entry name" value="PHOSPHATIDYLINOSITOL-GLYCAN BIOSYNTHESIS CLASS F PROTEIN"/>
    <property type="match status" value="1"/>
</dbReference>
<name>A0A6A6YDL1_9PEZI</name>
<organism evidence="2">
    <name type="scientific">Mytilinidion resinicola</name>
    <dbReference type="NCBI Taxonomy" id="574789"/>
    <lineage>
        <taxon>Eukaryota</taxon>
        <taxon>Fungi</taxon>
        <taxon>Dikarya</taxon>
        <taxon>Ascomycota</taxon>
        <taxon>Pezizomycotina</taxon>
        <taxon>Dothideomycetes</taxon>
        <taxon>Pleosporomycetidae</taxon>
        <taxon>Mytilinidiales</taxon>
        <taxon>Mytilinidiaceae</taxon>
        <taxon>Mytilinidion</taxon>
    </lineage>
</organism>
<dbReference type="PRINTS" id="PR00081">
    <property type="entry name" value="GDHRDH"/>
</dbReference>
<dbReference type="AlphaFoldDB" id="A0A6A6YDL1"/>
<dbReference type="GeneID" id="54461623"/>
<dbReference type="OrthoDB" id="542013at2759"/>
<keyword evidence="3" id="KW-1185">Reference proteome</keyword>
<reference evidence="4" key="3">
    <citation type="submission" date="2025-04" db="UniProtKB">
        <authorList>
            <consortium name="RefSeq"/>
        </authorList>
    </citation>
    <scope>IDENTIFICATION</scope>
    <source>
        <strain evidence="4">CBS 304.34</strain>
    </source>
</reference>
<dbReference type="SUPFAM" id="SSF51735">
    <property type="entry name" value="NAD(P)-binding Rossmann-fold domains"/>
    <property type="match status" value="1"/>
</dbReference>
<accession>A0A6A6YDL1</accession>
<evidence type="ECO:0000313" key="3">
    <source>
        <dbReference type="Proteomes" id="UP000504636"/>
    </source>
</evidence>
<proteinExistence type="predicted"/>
<evidence type="ECO:0000313" key="4">
    <source>
        <dbReference type="RefSeq" id="XP_033572901.1"/>
    </source>
</evidence>
<dbReference type="Proteomes" id="UP000504636">
    <property type="component" value="Unplaced"/>
</dbReference>
<dbReference type="PANTHER" id="PTHR43157">
    <property type="entry name" value="PHOSPHATIDYLINOSITOL-GLYCAN BIOSYNTHESIS CLASS F PROTEIN-RELATED"/>
    <property type="match status" value="1"/>
</dbReference>
<sequence length="325" mass="35074">MASLTGFLRSQLLVRLPLPTASYAGKTVIVTGSNVGLGKEAARHFAALGASTLVLAVRSLAKGEAAKKDILATTKRPADTIQVWQLDMGSYASVQAFAARAAKELERIDVLLENAGIATNGYVQAEDNESTITINVVSTFLLALLMLPKLRESARKFGTRPTLSITASEVHHWTKFAERKAPEGMIFETLNAKETANMAERYMTSKLLEVFAVRELAEKSEGPVTVNCLNPGLCHSALTRDKGPAAWVLAVMKALIARSTEVGSRTLLNAAGYGPESHGKYISDCKIEEPSAFVRSAEGKKTQARVWDELMKKLEAISPGVTKNL</sequence>
<dbReference type="EMBL" id="MU003708">
    <property type="protein sequence ID" value="KAF2805937.1"/>
    <property type="molecule type" value="Genomic_DNA"/>
</dbReference>
<keyword evidence="1" id="KW-0560">Oxidoreductase</keyword>
<reference evidence="2 4" key="1">
    <citation type="journal article" date="2020" name="Stud. Mycol.">
        <title>101 Dothideomycetes genomes: a test case for predicting lifestyles and emergence of pathogens.</title>
        <authorList>
            <person name="Haridas S."/>
            <person name="Albert R."/>
            <person name="Binder M."/>
            <person name="Bloem J."/>
            <person name="Labutti K."/>
            <person name="Salamov A."/>
            <person name="Andreopoulos B."/>
            <person name="Baker S."/>
            <person name="Barry K."/>
            <person name="Bills G."/>
            <person name="Bluhm B."/>
            <person name="Cannon C."/>
            <person name="Castanera R."/>
            <person name="Culley D."/>
            <person name="Daum C."/>
            <person name="Ezra D."/>
            <person name="Gonzalez J."/>
            <person name="Henrissat B."/>
            <person name="Kuo A."/>
            <person name="Liang C."/>
            <person name="Lipzen A."/>
            <person name="Lutzoni F."/>
            <person name="Magnuson J."/>
            <person name="Mondo S."/>
            <person name="Nolan M."/>
            <person name="Ohm R."/>
            <person name="Pangilinan J."/>
            <person name="Park H.-J."/>
            <person name="Ramirez L."/>
            <person name="Alfaro M."/>
            <person name="Sun H."/>
            <person name="Tritt A."/>
            <person name="Yoshinaga Y."/>
            <person name="Zwiers L.-H."/>
            <person name="Turgeon B."/>
            <person name="Goodwin S."/>
            <person name="Spatafora J."/>
            <person name="Crous P."/>
            <person name="Grigoriev I."/>
        </authorList>
    </citation>
    <scope>NUCLEOTIDE SEQUENCE</scope>
    <source>
        <strain evidence="2 4">CBS 304.34</strain>
    </source>
</reference>
<dbReference type="GO" id="GO:0016491">
    <property type="term" value="F:oxidoreductase activity"/>
    <property type="evidence" value="ECO:0007669"/>
    <property type="project" value="UniProtKB-KW"/>
</dbReference>
<dbReference type="RefSeq" id="XP_033572901.1">
    <property type="nucleotide sequence ID" value="XM_033720730.1"/>
</dbReference>
<dbReference type="Pfam" id="PF00106">
    <property type="entry name" value="adh_short"/>
    <property type="match status" value="1"/>
</dbReference>
<dbReference type="Gene3D" id="3.40.50.720">
    <property type="entry name" value="NAD(P)-binding Rossmann-like Domain"/>
    <property type="match status" value="1"/>
</dbReference>
<protein>
    <submittedName>
        <fullName evidence="2 4">Short chain dehydrogenase</fullName>
    </submittedName>
</protein>
<evidence type="ECO:0000256" key="1">
    <source>
        <dbReference type="ARBA" id="ARBA00023002"/>
    </source>
</evidence>